<dbReference type="eggNOG" id="KOG2451">
    <property type="taxonomic scope" value="Eukaryota"/>
</dbReference>
<sequence>MHPLGVNHVAAVQHGNRRRLADLAHQAAQDRPRQRAQVRTRDRVEAQVEHLQRQAEQPAVVDLVDITQADQRVQEAERGGVVEARLAGHLGHRQLRLLRAERLQHLEALRQRLHVVFNDEPFGPVAAIRGFDTLDEAIAESNRLPFGLAGYAFTRSIKNAHQLMHNVEVGMLWLNQPATPSAEMPFGGVKDSGYGSEGGPEALEAYLNTKSVSLLGV</sequence>
<dbReference type="InterPro" id="IPR015590">
    <property type="entry name" value="Aldehyde_DH_dom"/>
</dbReference>
<keyword evidence="1 3" id="KW-0560">Oxidoreductase</keyword>
<dbReference type="GO" id="GO:0009013">
    <property type="term" value="F:succinate-semialdehyde dehydrogenase [NAD(P)+] activity"/>
    <property type="evidence" value="ECO:0007669"/>
    <property type="project" value="UniProtKB-EC"/>
</dbReference>
<dbReference type="EC" id="1.2.1.16" evidence="3"/>
<dbReference type="InterPro" id="IPR016162">
    <property type="entry name" value="Ald_DH_N"/>
</dbReference>
<evidence type="ECO:0000259" key="2">
    <source>
        <dbReference type="Pfam" id="PF00171"/>
    </source>
</evidence>
<dbReference type="AlphaFoldDB" id="B9TA28"/>
<dbReference type="Proteomes" id="UP000008311">
    <property type="component" value="Unassembled WGS sequence"/>
</dbReference>
<dbReference type="InterPro" id="IPR050740">
    <property type="entry name" value="Aldehyde_DH_Superfamily"/>
</dbReference>
<name>B9TA28_RICCO</name>
<dbReference type="InParanoid" id="B9TA28"/>
<reference evidence="4" key="1">
    <citation type="journal article" date="2010" name="Nat. Biotechnol.">
        <title>Draft genome sequence of the oilseed species Ricinus communis.</title>
        <authorList>
            <person name="Chan A.P."/>
            <person name="Crabtree J."/>
            <person name="Zhao Q."/>
            <person name="Lorenzi H."/>
            <person name="Orvis J."/>
            <person name="Puiu D."/>
            <person name="Melake-Berhan A."/>
            <person name="Jones K.M."/>
            <person name="Redman J."/>
            <person name="Chen G."/>
            <person name="Cahoon E.B."/>
            <person name="Gedil M."/>
            <person name="Stanke M."/>
            <person name="Haas B.J."/>
            <person name="Wortman J.R."/>
            <person name="Fraser-Liggett C.M."/>
            <person name="Ravel J."/>
            <person name="Rabinowicz P.D."/>
        </authorList>
    </citation>
    <scope>NUCLEOTIDE SEQUENCE [LARGE SCALE GENOMIC DNA]</scope>
    <source>
        <strain evidence="4">cv. Hale</strain>
    </source>
</reference>
<dbReference type="PANTHER" id="PTHR43353:SF5">
    <property type="entry name" value="SUCCINATE-SEMIALDEHYDE DEHYDROGENASE, MITOCHONDRIAL"/>
    <property type="match status" value="1"/>
</dbReference>
<keyword evidence="4" id="KW-1185">Reference proteome</keyword>
<dbReference type="STRING" id="3988.B9TA28"/>
<accession>B9TA28</accession>
<organism evidence="3 4">
    <name type="scientific">Ricinus communis</name>
    <name type="common">Castor bean</name>
    <dbReference type="NCBI Taxonomy" id="3988"/>
    <lineage>
        <taxon>Eukaryota</taxon>
        <taxon>Viridiplantae</taxon>
        <taxon>Streptophyta</taxon>
        <taxon>Embryophyta</taxon>
        <taxon>Tracheophyta</taxon>
        <taxon>Spermatophyta</taxon>
        <taxon>Magnoliopsida</taxon>
        <taxon>eudicotyledons</taxon>
        <taxon>Gunneridae</taxon>
        <taxon>Pentapetalae</taxon>
        <taxon>rosids</taxon>
        <taxon>fabids</taxon>
        <taxon>Malpighiales</taxon>
        <taxon>Euphorbiaceae</taxon>
        <taxon>Acalyphoideae</taxon>
        <taxon>Acalypheae</taxon>
        <taxon>Ricinus</taxon>
    </lineage>
</organism>
<evidence type="ECO:0000313" key="3">
    <source>
        <dbReference type="EMBL" id="EEF27284.1"/>
    </source>
</evidence>
<evidence type="ECO:0000313" key="4">
    <source>
        <dbReference type="Proteomes" id="UP000008311"/>
    </source>
</evidence>
<dbReference type="PANTHER" id="PTHR43353">
    <property type="entry name" value="SUCCINATE-SEMIALDEHYDE DEHYDROGENASE, MITOCHONDRIAL"/>
    <property type="match status" value="1"/>
</dbReference>
<dbReference type="InterPro" id="IPR016163">
    <property type="entry name" value="Ald_DH_C"/>
</dbReference>
<evidence type="ECO:0000256" key="1">
    <source>
        <dbReference type="ARBA" id="ARBA00023002"/>
    </source>
</evidence>
<dbReference type="EMBL" id="EQ975534">
    <property type="protein sequence ID" value="EEF27284.1"/>
    <property type="molecule type" value="Genomic_DNA"/>
</dbReference>
<dbReference type="Gene3D" id="3.40.309.10">
    <property type="entry name" value="Aldehyde Dehydrogenase, Chain A, domain 2"/>
    <property type="match status" value="1"/>
</dbReference>
<dbReference type="SUPFAM" id="SSF53720">
    <property type="entry name" value="ALDH-like"/>
    <property type="match status" value="1"/>
</dbReference>
<dbReference type="Gene3D" id="3.40.605.10">
    <property type="entry name" value="Aldehyde Dehydrogenase, Chain A, domain 1"/>
    <property type="match status" value="1"/>
</dbReference>
<protein>
    <submittedName>
        <fullName evidence="3">Succinate semialdehyde dehydrogenase, putative</fullName>
        <ecNumber evidence="3">1.2.1.16</ecNumber>
    </submittedName>
</protein>
<proteinExistence type="predicted"/>
<dbReference type="InterPro" id="IPR016161">
    <property type="entry name" value="Ald_DH/histidinol_DH"/>
</dbReference>
<dbReference type="Pfam" id="PF00171">
    <property type="entry name" value="Aldedh"/>
    <property type="match status" value="1"/>
</dbReference>
<gene>
    <name evidence="3" type="ORF">RCOM_0097200</name>
</gene>
<feature type="domain" description="Aldehyde dehydrogenase" evidence="2">
    <location>
        <begin position="115"/>
        <end position="212"/>
    </location>
</feature>